<dbReference type="Pfam" id="PF00005">
    <property type="entry name" value="ABC_tran"/>
    <property type="match status" value="1"/>
</dbReference>
<dbReference type="PROSITE" id="PS00211">
    <property type="entry name" value="ABC_TRANSPORTER_1"/>
    <property type="match status" value="1"/>
</dbReference>
<dbReference type="GO" id="GO:0005886">
    <property type="term" value="C:plasma membrane"/>
    <property type="evidence" value="ECO:0007669"/>
    <property type="project" value="UniProtKB-SubCell"/>
</dbReference>
<dbReference type="GO" id="GO:0055085">
    <property type="term" value="P:transmembrane transport"/>
    <property type="evidence" value="ECO:0007669"/>
    <property type="project" value="UniProtKB-ARBA"/>
</dbReference>
<comment type="catalytic activity">
    <reaction evidence="16">
        <text>glutathione(out) + ATP + H2O = glutathione(in) + ADP + phosphate + H(+)</text>
        <dbReference type="Rhea" id="RHEA:29791"/>
        <dbReference type="ChEBI" id="CHEBI:15377"/>
        <dbReference type="ChEBI" id="CHEBI:15378"/>
        <dbReference type="ChEBI" id="CHEBI:30616"/>
        <dbReference type="ChEBI" id="CHEBI:43474"/>
        <dbReference type="ChEBI" id="CHEBI:57925"/>
        <dbReference type="ChEBI" id="CHEBI:456216"/>
        <dbReference type="EC" id="7.4.2.10"/>
    </reaction>
</comment>
<dbReference type="InterPro" id="IPR003593">
    <property type="entry name" value="AAA+_ATPase"/>
</dbReference>
<keyword evidence="4" id="KW-1003">Cell membrane</keyword>
<evidence type="ECO:0000256" key="2">
    <source>
        <dbReference type="ARBA" id="ARBA00011469"/>
    </source>
</evidence>
<evidence type="ECO:0000313" key="18">
    <source>
        <dbReference type="EMBL" id="MBB5959734.1"/>
    </source>
</evidence>
<protein>
    <recommendedName>
        <fullName evidence="15">Glutathione import ATP-binding protein GsiA</fullName>
        <ecNumber evidence="14">7.4.2.10</ecNumber>
    </recommendedName>
</protein>
<dbReference type="GO" id="GO:0005524">
    <property type="term" value="F:ATP binding"/>
    <property type="evidence" value="ECO:0007669"/>
    <property type="project" value="UniProtKB-KW"/>
</dbReference>
<evidence type="ECO:0000313" key="19">
    <source>
        <dbReference type="Proteomes" id="UP000547510"/>
    </source>
</evidence>
<evidence type="ECO:0000256" key="8">
    <source>
        <dbReference type="ARBA" id="ARBA00022801"/>
    </source>
</evidence>
<keyword evidence="19" id="KW-1185">Reference proteome</keyword>
<comment type="subcellular location">
    <subcellularLocation>
        <location evidence="1">Cell inner membrane</location>
    </subcellularLocation>
</comment>
<evidence type="ECO:0000256" key="11">
    <source>
        <dbReference type="ARBA" id="ARBA00023136"/>
    </source>
</evidence>
<gene>
    <name evidence="18" type="ORF">FHS29_006355</name>
</gene>
<evidence type="ECO:0000256" key="15">
    <source>
        <dbReference type="ARBA" id="ARBA00041187"/>
    </source>
</evidence>
<dbReference type="RefSeq" id="WP_184696902.1">
    <property type="nucleotide sequence ID" value="NZ_JACHJN010000012.1"/>
</dbReference>
<evidence type="ECO:0000256" key="6">
    <source>
        <dbReference type="ARBA" id="ARBA00022737"/>
    </source>
</evidence>
<keyword evidence="8" id="KW-0378">Hydrolase</keyword>
<dbReference type="EMBL" id="JACHJN010000012">
    <property type="protein sequence ID" value="MBB5959734.1"/>
    <property type="molecule type" value="Genomic_DNA"/>
</dbReference>
<dbReference type="Pfam" id="PF08352">
    <property type="entry name" value="oligo_HPY"/>
    <property type="match status" value="1"/>
</dbReference>
<dbReference type="InterPro" id="IPR050319">
    <property type="entry name" value="ABC_transp_ATP-bind"/>
</dbReference>
<dbReference type="PROSITE" id="PS50893">
    <property type="entry name" value="ABC_TRANSPORTER_2"/>
    <property type="match status" value="1"/>
</dbReference>
<keyword evidence="6" id="KW-0677">Repeat</keyword>
<dbReference type="InterPro" id="IPR013563">
    <property type="entry name" value="Oligopep_ABC_C"/>
</dbReference>
<sequence length="329" mass="35696">MADPLLRAENVVKHYRVRNGRERGIVRAVHDVSFELARGETLALVGESGCGKSTLARTLVCLEQPTSGRVMLDDTDLAGLSERKRRPQRKRIQMVFQDPFASLNPRMSIGDLIGEAYEVHGLPDGAGSARTAVAELLERVGLEPAMAGHHPRQLSGGQRQRVAIARALAPHPAVLICDEPTSALDVSVQAQIIALLRRLQSDLGIAYVFISHDLAVVRQIADRVAVMYLGRIVESGTAQDIFESPVHPYTQALLASIPTLTPGRTARLGGEAPSPMNPPAGCHFRPRCPHARPECGTRLPDLAAFAPNHLAACLFPQIRRSQLPTEEPS</sequence>
<evidence type="ECO:0000259" key="17">
    <source>
        <dbReference type="PROSITE" id="PS50893"/>
    </source>
</evidence>
<comment type="similarity">
    <text evidence="13">Belongs to the ABC transporter superfamily. Glutathione importer (TC 3.A.1.5.11) family.</text>
</comment>
<comment type="caution">
    <text evidence="18">The sequence shown here is derived from an EMBL/GenBank/DDBJ whole genome shotgun (WGS) entry which is preliminary data.</text>
</comment>
<evidence type="ECO:0000256" key="7">
    <source>
        <dbReference type="ARBA" id="ARBA00022741"/>
    </source>
</evidence>
<dbReference type="InterPro" id="IPR017871">
    <property type="entry name" value="ABC_transporter-like_CS"/>
</dbReference>
<evidence type="ECO:0000256" key="12">
    <source>
        <dbReference type="ARBA" id="ARBA00037530"/>
    </source>
</evidence>
<keyword evidence="11" id="KW-0472">Membrane</keyword>
<dbReference type="Proteomes" id="UP000547510">
    <property type="component" value="Unassembled WGS sequence"/>
</dbReference>
<evidence type="ECO:0000256" key="14">
    <source>
        <dbReference type="ARBA" id="ARBA00039050"/>
    </source>
</evidence>
<dbReference type="InterPro" id="IPR003439">
    <property type="entry name" value="ABC_transporter-like_ATP-bd"/>
</dbReference>
<dbReference type="SUPFAM" id="SSF52540">
    <property type="entry name" value="P-loop containing nucleoside triphosphate hydrolases"/>
    <property type="match status" value="1"/>
</dbReference>
<dbReference type="SMART" id="SM00382">
    <property type="entry name" value="AAA"/>
    <property type="match status" value="1"/>
</dbReference>
<dbReference type="FunFam" id="3.40.50.300:FF:000016">
    <property type="entry name" value="Oligopeptide ABC transporter ATP-binding component"/>
    <property type="match status" value="1"/>
</dbReference>
<dbReference type="GO" id="GO:0015833">
    <property type="term" value="P:peptide transport"/>
    <property type="evidence" value="ECO:0007669"/>
    <property type="project" value="InterPro"/>
</dbReference>
<keyword evidence="7" id="KW-0547">Nucleotide-binding</keyword>
<keyword evidence="3" id="KW-0813">Transport</keyword>
<dbReference type="PANTHER" id="PTHR43776">
    <property type="entry name" value="TRANSPORT ATP-BINDING PROTEIN"/>
    <property type="match status" value="1"/>
</dbReference>
<dbReference type="AlphaFoldDB" id="A0A841CTU5"/>
<accession>A0A841CTU5</accession>
<evidence type="ECO:0000256" key="10">
    <source>
        <dbReference type="ARBA" id="ARBA00022967"/>
    </source>
</evidence>
<evidence type="ECO:0000256" key="16">
    <source>
        <dbReference type="ARBA" id="ARBA00047640"/>
    </source>
</evidence>
<keyword evidence="9 18" id="KW-0067">ATP-binding</keyword>
<dbReference type="GO" id="GO:0016887">
    <property type="term" value="F:ATP hydrolysis activity"/>
    <property type="evidence" value="ECO:0007669"/>
    <property type="project" value="InterPro"/>
</dbReference>
<dbReference type="Gene3D" id="3.40.50.300">
    <property type="entry name" value="P-loop containing nucleotide triphosphate hydrolases"/>
    <property type="match status" value="1"/>
</dbReference>
<evidence type="ECO:0000256" key="9">
    <source>
        <dbReference type="ARBA" id="ARBA00022840"/>
    </source>
</evidence>
<keyword evidence="10" id="KW-1278">Translocase</keyword>
<organism evidence="18 19">
    <name type="scientific">Saccharothrix tamanrassetensis</name>
    <dbReference type="NCBI Taxonomy" id="1051531"/>
    <lineage>
        <taxon>Bacteria</taxon>
        <taxon>Bacillati</taxon>
        <taxon>Actinomycetota</taxon>
        <taxon>Actinomycetes</taxon>
        <taxon>Pseudonocardiales</taxon>
        <taxon>Pseudonocardiaceae</taxon>
        <taxon>Saccharothrix</taxon>
    </lineage>
</organism>
<evidence type="ECO:0000256" key="5">
    <source>
        <dbReference type="ARBA" id="ARBA00022519"/>
    </source>
</evidence>
<comment type="function">
    <text evidence="12">Part of the ABC transporter complex GsiABCD involved in glutathione import. Responsible for energy coupling to the transport system.</text>
</comment>
<dbReference type="InterPro" id="IPR027417">
    <property type="entry name" value="P-loop_NTPase"/>
</dbReference>
<dbReference type="EC" id="7.4.2.10" evidence="14"/>
<evidence type="ECO:0000256" key="3">
    <source>
        <dbReference type="ARBA" id="ARBA00022448"/>
    </source>
</evidence>
<keyword evidence="5" id="KW-0997">Cell inner membrane</keyword>
<dbReference type="PANTHER" id="PTHR43776:SF15">
    <property type="entry name" value="GLUTATHIONE IMPORT ATP-BINDING PROTEIN GSIA"/>
    <property type="match status" value="1"/>
</dbReference>
<evidence type="ECO:0000256" key="1">
    <source>
        <dbReference type="ARBA" id="ARBA00004533"/>
    </source>
</evidence>
<comment type="subunit">
    <text evidence="2">The complex is composed of two ATP-binding proteins (GsiA), two transmembrane proteins (GsiC and GsiD) and a solute-binding protein (GsiB).</text>
</comment>
<name>A0A841CTU5_9PSEU</name>
<dbReference type="NCBIfam" id="TIGR01727">
    <property type="entry name" value="oligo_HPY"/>
    <property type="match status" value="1"/>
</dbReference>
<evidence type="ECO:0000256" key="13">
    <source>
        <dbReference type="ARBA" id="ARBA00038416"/>
    </source>
</evidence>
<proteinExistence type="inferred from homology"/>
<feature type="domain" description="ABC transporter" evidence="17">
    <location>
        <begin position="6"/>
        <end position="254"/>
    </location>
</feature>
<evidence type="ECO:0000256" key="4">
    <source>
        <dbReference type="ARBA" id="ARBA00022475"/>
    </source>
</evidence>
<dbReference type="CDD" id="cd03257">
    <property type="entry name" value="ABC_NikE_OppD_transporters"/>
    <property type="match status" value="1"/>
</dbReference>
<reference evidence="18 19" key="1">
    <citation type="submission" date="2020-08" db="EMBL/GenBank/DDBJ databases">
        <title>Genomic Encyclopedia of Type Strains, Phase III (KMG-III): the genomes of soil and plant-associated and newly described type strains.</title>
        <authorList>
            <person name="Whitman W."/>
        </authorList>
    </citation>
    <scope>NUCLEOTIDE SEQUENCE [LARGE SCALE GENOMIC DNA]</scope>
    <source>
        <strain evidence="18 19">CECT 8640</strain>
    </source>
</reference>